<evidence type="ECO:0000256" key="6">
    <source>
        <dbReference type="ARBA" id="ARBA00022771"/>
    </source>
</evidence>
<dbReference type="InterPro" id="IPR014905">
    <property type="entry name" value="HIRAN"/>
</dbReference>
<feature type="compositionally biased region" description="Pro residues" evidence="14">
    <location>
        <begin position="1"/>
        <end position="11"/>
    </location>
</feature>
<keyword evidence="12" id="KW-0539">Nucleus</keyword>
<evidence type="ECO:0000256" key="13">
    <source>
        <dbReference type="PROSITE-ProRule" id="PRU00175"/>
    </source>
</evidence>
<feature type="region of interest" description="Disordered" evidence="14">
    <location>
        <begin position="108"/>
        <end position="140"/>
    </location>
</feature>
<evidence type="ECO:0000256" key="12">
    <source>
        <dbReference type="ARBA" id="ARBA00023242"/>
    </source>
</evidence>
<evidence type="ECO:0000256" key="3">
    <source>
        <dbReference type="ARBA" id="ARBA00022723"/>
    </source>
</evidence>
<dbReference type="AlphaFoldDB" id="A0A9P6JTT8"/>
<dbReference type="Pfam" id="PF00097">
    <property type="entry name" value="zf-C3HC4"/>
    <property type="match status" value="1"/>
</dbReference>
<evidence type="ECO:0000259" key="15">
    <source>
        <dbReference type="PROSITE" id="PS50089"/>
    </source>
</evidence>
<dbReference type="GO" id="GO:0004386">
    <property type="term" value="F:helicase activity"/>
    <property type="evidence" value="ECO:0007669"/>
    <property type="project" value="UniProtKB-KW"/>
</dbReference>
<dbReference type="PROSITE" id="PS51194">
    <property type="entry name" value="HELICASE_CTER"/>
    <property type="match status" value="1"/>
</dbReference>
<proteinExistence type="inferred from homology"/>
<dbReference type="PANTHER" id="PTHR45626">
    <property type="entry name" value="TRANSCRIPTION TERMINATION FACTOR 2-RELATED"/>
    <property type="match status" value="1"/>
</dbReference>
<dbReference type="Pfam" id="PF08797">
    <property type="entry name" value="HIRAN"/>
    <property type="match status" value="1"/>
</dbReference>
<keyword evidence="10" id="KW-0067">ATP-binding</keyword>
<keyword evidence="3" id="KW-0479">Metal-binding</keyword>
<accession>A0A9P6JTT8</accession>
<dbReference type="SUPFAM" id="SSF52540">
    <property type="entry name" value="P-loop containing nucleoside triphosphate hydrolases"/>
    <property type="match status" value="2"/>
</dbReference>
<protein>
    <submittedName>
        <fullName evidence="18">SNF2 family N-terminal domain-containing protein</fullName>
    </submittedName>
</protein>
<dbReference type="GO" id="GO:0003676">
    <property type="term" value="F:nucleic acid binding"/>
    <property type="evidence" value="ECO:0007669"/>
    <property type="project" value="InterPro"/>
</dbReference>
<comment type="similarity">
    <text evidence="2">Belongs to the SNF2/RAD54 helicase family.</text>
</comment>
<feature type="region of interest" description="Disordered" evidence="14">
    <location>
        <begin position="541"/>
        <end position="561"/>
    </location>
</feature>
<dbReference type="Gene3D" id="3.40.50.300">
    <property type="entry name" value="P-loop containing nucleotide triphosphate hydrolases"/>
    <property type="match status" value="2"/>
</dbReference>
<dbReference type="InterPro" id="IPR014001">
    <property type="entry name" value="Helicase_ATP-bd"/>
</dbReference>
<evidence type="ECO:0000256" key="9">
    <source>
        <dbReference type="ARBA" id="ARBA00022833"/>
    </source>
</evidence>
<dbReference type="SMART" id="SM00490">
    <property type="entry name" value="HELICc"/>
    <property type="match status" value="1"/>
</dbReference>
<dbReference type="SUPFAM" id="SSF57850">
    <property type="entry name" value="RING/U-box"/>
    <property type="match status" value="1"/>
</dbReference>
<evidence type="ECO:0000256" key="14">
    <source>
        <dbReference type="SAM" id="MobiDB-lite"/>
    </source>
</evidence>
<dbReference type="GO" id="GO:0005524">
    <property type="term" value="F:ATP binding"/>
    <property type="evidence" value="ECO:0007669"/>
    <property type="project" value="UniProtKB-KW"/>
</dbReference>
<reference evidence="18" key="1">
    <citation type="submission" date="2020-11" db="EMBL/GenBank/DDBJ databases">
        <authorList>
            <consortium name="DOE Joint Genome Institute"/>
            <person name="Ahrendt S."/>
            <person name="Riley R."/>
            <person name="Andreopoulos W."/>
            <person name="Labutti K."/>
            <person name="Pangilinan J."/>
            <person name="Ruiz-Duenas F.J."/>
            <person name="Barrasa J.M."/>
            <person name="Sanchez-Garcia M."/>
            <person name="Camarero S."/>
            <person name="Miyauchi S."/>
            <person name="Serrano A."/>
            <person name="Linde D."/>
            <person name="Babiker R."/>
            <person name="Drula E."/>
            <person name="Ayuso-Fernandez I."/>
            <person name="Pacheco R."/>
            <person name="Padilla G."/>
            <person name="Ferreira P."/>
            <person name="Barriuso J."/>
            <person name="Kellner H."/>
            <person name="Castanera R."/>
            <person name="Alfaro M."/>
            <person name="Ramirez L."/>
            <person name="Pisabarro A.G."/>
            <person name="Kuo A."/>
            <person name="Tritt A."/>
            <person name="Lipzen A."/>
            <person name="He G."/>
            <person name="Yan M."/>
            <person name="Ng V."/>
            <person name="Cullen D."/>
            <person name="Martin F."/>
            <person name="Rosso M.-N."/>
            <person name="Henrissat B."/>
            <person name="Hibbett D."/>
            <person name="Martinez A.T."/>
            <person name="Grigoriev I.V."/>
        </authorList>
    </citation>
    <scope>NUCLEOTIDE SEQUENCE</scope>
    <source>
        <strain evidence="18">CBS 506.95</strain>
    </source>
</reference>
<feature type="region of interest" description="Disordered" evidence="14">
    <location>
        <begin position="1"/>
        <end position="57"/>
    </location>
</feature>
<dbReference type="GO" id="GO:0005634">
    <property type="term" value="C:nucleus"/>
    <property type="evidence" value="ECO:0007669"/>
    <property type="project" value="UniProtKB-SubCell"/>
</dbReference>
<dbReference type="GO" id="GO:0008094">
    <property type="term" value="F:ATP-dependent activity, acting on DNA"/>
    <property type="evidence" value="ECO:0007669"/>
    <property type="project" value="TreeGrafter"/>
</dbReference>
<dbReference type="SMART" id="SM00910">
    <property type="entry name" value="HIRAN"/>
    <property type="match status" value="1"/>
</dbReference>
<evidence type="ECO:0000259" key="16">
    <source>
        <dbReference type="PROSITE" id="PS51192"/>
    </source>
</evidence>
<keyword evidence="19" id="KW-1185">Reference proteome</keyword>
<evidence type="ECO:0000313" key="19">
    <source>
        <dbReference type="Proteomes" id="UP000807306"/>
    </source>
</evidence>
<dbReference type="InterPro" id="IPR018957">
    <property type="entry name" value="Znf_C3HC4_RING-type"/>
</dbReference>
<evidence type="ECO:0000256" key="4">
    <source>
        <dbReference type="ARBA" id="ARBA00022741"/>
    </source>
</evidence>
<evidence type="ECO:0000256" key="10">
    <source>
        <dbReference type="ARBA" id="ARBA00022840"/>
    </source>
</evidence>
<evidence type="ECO:0000256" key="8">
    <source>
        <dbReference type="ARBA" id="ARBA00022806"/>
    </source>
</evidence>
<dbReference type="InterPro" id="IPR049730">
    <property type="entry name" value="SNF2/RAD54-like_C"/>
</dbReference>
<evidence type="ECO:0000259" key="17">
    <source>
        <dbReference type="PROSITE" id="PS51194"/>
    </source>
</evidence>
<evidence type="ECO:0000313" key="18">
    <source>
        <dbReference type="EMBL" id="KAF9532114.1"/>
    </source>
</evidence>
<name>A0A9P6JTT8_9AGAR</name>
<organism evidence="18 19">
    <name type="scientific">Crepidotus variabilis</name>
    <dbReference type="NCBI Taxonomy" id="179855"/>
    <lineage>
        <taxon>Eukaryota</taxon>
        <taxon>Fungi</taxon>
        <taxon>Dikarya</taxon>
        <taxon>Basidiomycota</taxon>
        <taxon>Agaricomycotina</taxon>
        <taxon>Agaricomycetes</taxon>
        <taxon>Agaricomycetidae</taxon>
        <taxon>Agaricales</taxon>
        <taxon>Agaricineae</taxon>
        <taxon>Crepidotaceae</taxon>
        <taxon>Crepidotus</taxon>
    </lineage>
</organism>
<comment type="subcellular location">
    <subcellularLocation>
        <location evidence="1">Nucleus</location>
    </subcellularLocation>
</comment>
<dbReference type="CDD" id="cd18793">
    <property type="entry name" value="SF2_C_SNF"/>
    <property type="match status" value="1"/>
</dbReference>
<dbReference type="OrthoDB" id="448448at2759"/>
<keyword evidence="7" id="KW-0378">Hydrolase</keyword>
<dbReference type="InterPro" id="IPR038718">
    <property type="entry name" value="SNF2-like_sf"/>
</dbReference>
<dbReference type="InterPro" id="IPR013083">
    <property type="entry name" value="Znf_RING/FYVE/PHD"/>
</dbReference>
<dbReference type="InterPro" id="IPR000330">
    <property type="entry name" value="SNF2_N"/>
</dbReference>
<evidence type="ECO:0000256" key="1">
    <source>
        <dbReference type="ARBA" id="ARBA00004123"/>
    </source>
</evidence>
<feature type="compositionally biased region" description="Polar residues" evidence="14">
    <location>
        <begin position="38"/>
        <end position="57"/>
    </location>
</feature>
<dbReference type="GO" id="GO:0008270">
    <property type="term" value="F:zinc ion binding"/>
    <property type="evidence" value="ECO:0007669"/>
    <property type="project" value="UniProtKB-KW"/>
</dbReference>
<dbReference type="Pfam" id="PF00176">
    <property type="entry name" value="SNF2-rel_dom"/>
    <property type="match status" value="1"/>
</dbReference>
<dbReference type="InterPro" id="IPR017907">
    <property type="entry name" value="Znf_RING_CS"/>
</dbReference>
<comment type="caution">
    <text evidence="18">The sequence shown here is derived from an EMBL/GenBank/DDBJ whole genome shotgun (WGS) entry which is preliminary data.</text>
</comment>
<dbReference type="GO" id="GO:0006281">
    <property type="term" value="P:DNA repair"/>
    <property type="evidence" value="ECO:0007669"/>
    <property type="project" value="UniProtKB-KW"/>
</dbReference>
<keyword evidence="11" id="KW-0234">DNA repair</keyword>
<feature type="domain" description="Helicase C-terminal" evidence="17">
    <location>
        <begin position="965"/>
        <end position="1127"/>
    </location>
</feature>
<evidence type="ECO:0000256" key="5">
    <source>
        <dbReference type="ARBA" id="ARBA00022763"/>
    </source>
</evidence>
<dbReference type="PROSITE" id="PS00518">
    <property type="entry name" value="ZF_RING_1"/>
    <property type="match status" value="1"/>
</dbReference>
<dbReference type="EMBL" id="MU157833">
    <property type="protein sequence ID" value="KAF9532114.1"/>
    <property type="molecule type" value="Genomic_DNA"/>
</dbReference>
<dbReference type="InterPro" id="IPR050628">
    <property type="entry name" value="SNF2_RAD54_helicase_TF"/>
</dbReference>
<dbReference type="InterPro" id="IPR001650">
    <property type="entry name" value="Helicase_C-like"/>
</dbReference>
<keyword evidence="5" id="KW-0227">DNA damage</keyword>
<dbReference type="PANTHER" id="PTHR45626:SF22">
    <property type="entry name" value="DNA REPAIR PROTEIN RAD5"/>
    <property type="match status" value="1"/>
</dbReference>
<evidence type="ECO:0000256" key="11">
    <source>
        <dbReference type="ARBA" id="ARBA00023204"/>
    </source>
</evidence>
<dbReference type="SMART" id="SM00184">
    <property type="entry name" value="RING"/>
    <property type="match status" value="1"/>
</dbReference>
<dbReference type="Gene3D" id="3.30.40.10">
    <property type="entry name" value="Zinc/RING finger domain, C3HC4 (zinc finger)"/>
    <property type="match status" value="1"/>
</dbReference>
<dbReference type="InterPro" id="IPR001841">
    <property type="entry name" value="Znf_RING"/>
</dbReference>
<feature type="region of interest" description="Disordered" evidence="14">
    <location>
        <begin position="180"/>
        <end position="206"/>
    </location>
</feature>
<dbReference type="PROSITE" id="PS51192">
    <property type="entry name" value="HELICASE_ATP_BIND_1"/>
    <property type="match status" value="1"/>
</dbReference>
<dbReference type="Proteomes" id="UP000807306">
    <property type="component" value="Unassembled WGS sequence"/>
</dbReference>
<keyword evidence="8" id="KW-0347">Helicase</keyword>
<dbReference type="GO" id="GO:0016818">
    <property type="term" value="F:hydrolase activity, acting on acid anhydrides, in phosphorus-containing anhydrides"/>
    <property type="evidence" value="ECO:0007669"/>
    <property type="project" value="InterPro"/>
</dbReference>
<dbReference type="Pfam" id="PF00271">
    <property type="entry name" value="Helicase_C"/>
    <property type="match status" value="1"/>
</dbReference>
<feature type="domain" description="RING-type" evidence="15">
    <location>
        <begin position="875"/>
        <end position="920"/>
    </location>
</feature>
<gene>
    <name evidence="18" type="ORF">CPB83DRAFT_848369</name>
</gene>
<dbReference type="InterPro" id="IPR027417">
    <property type="entry name" value="P-loop_NTPase"/>
</dbReference>
<keyword evidence="4" id="KW-0547">Nucleotide-binding</keyword>
<feature type="domain" description="Helicase ATP-binding" evidence="16">
    <location>
        <begin position="491"/>
        <end position="704"/>
    </location>
</feature>
<evidence type="ECO:0000256" key="7">
    <source>
        <dbReference type="ARBA" id="ARBA00022801"/>
    </source>
</evidence>
<dbReference type="PROSITE" id="PS50089">
    <property type="entry name" value="ZF_RING_2"/>
    <property type="match status" value="1"/>
</dbReference>
<dbReference type="CDD" id="cd18008">
    <property type="entry name" value="DEXDc_SHPRH-like"/>
    <property type="match status" value="1"/>
</dbReference>
<keyword evidence="9" id="KW-0862">Zinc</keyword>
<evidence type="ECO:0000256" key="2">
    <source>
        <dbReference type="ARBA" id="ARBA00007025"/>
    </source>
</evidence>
<dbReference type="Gene3D" id="3.40.50.10810">
    <property type="entry name" value="Tandem AAA-ATPase domain"/>
    <property type="match status" value="1"/>
</dbReference>
<dbReference type="SMART" id="SM00487">
    <property type="entry name" value="DEXDc"/>
    <property type="match status" value="1"/>
</dbReference>
<keyword evidence="6 13" id="KW-0863">Zinc-finger</keyword>
<sequence length="1144" mass="127862">MTPPDEPPPGPFFADSDDDDYKKAGNEMVMDELPPVGESTSSLSLPQTPRTASSMSSPAVGKLFLDDSDDEELVIPIDNSQVTRLAVLDDGFGVELLSEDPRLKSEASIKSRSVSLLKEESPPPPLPKKRRLSEDIPSRSSPSVNLFPAYLGELIVPNAWSNVSGKGYVKINDTILVRKDEDESEPPTKSKAPAVNTKKKSDNKKQLKLSSMLKVQPAKGSKKKKDNIVRLVNQAGFEFGRLPTETSWWVSKLLELGLIKIRGVMTDCPERLTTGIGLIVTLRFYLLAAAFKPIKSSTSGEDPVHFAFNEGLETEEESSMRERKNSIVKLFEIVGLKPQAGAGANAKGKKSEAKIRDEAIKRMKQRSGKKVKEIVGDGEEIEVDEAEELSKSEIDTIYNRAQKHDQTLSSMEPADTFNMTLRGYQKQALFWMHSLETGSLDAREASSMHPLWSEYFFPQPSVAEGEMIDLTADEMPFYFNPYSGEMSLTFPRAERTCKGGILADEMGMGKTIMLSALIQTSLATQDPDDADADAPSKAKQLRLNSAFRPVNSRKTSSAKPPSATLIVAPTSLLNQWADELERSSKPGTFQICLWHGSNRADLDALLDEDNDDDNKTLKIVITSYGILASEHAKLDRATTNRPPVFDITWWRVILDEAHSCKSRTSKTAKAVYALSAKRKWAVTGTPIINKLEDLFSLLKFLDFKPWSEFAFFRSFITIPFLASDPKAIEVVQIILESILLRREKTMRDTDGKRIIELPPKEILVEQLEFTPLERKIYDSIYHSAKRNFEQLDAKGLVGKNYTHILAMLMRLRRAVLHPNLVVTKDDERALSPAGDARVDVNDLIQRFAEGQQSIQGSTFADEFVANLKGNELGECPICFGEMENPMIIPDCMHQFCKDCIVSHIGICEERSQQPNCPSCNIGPLEANKLVEIVQKDVDAPASSQASDATVSFRRNDFQSSTKLEALIQNLRKLRAQDPYFRAVVFSQFTSFLDLIEIALDRERFEHHRFDGTMDIKKKGAAINEFKTSSRKPKVLVISLKAGGVGLNLTAANHVFMMDCWWNAAVEHQAIDRVHRIGQDKTVYVTHFIISKTIEKRILKIQKRKTAIVNEAFRGSSKADPQSLQNLKIMFGADDDDDDSEDEEH</sequence>